<proteinExistence type="predicted"/>
<keyword evidence="2" id="KW-1185">Reference proteome</keyword>
<organism evidence="1 2">
    <name type="scientific">Ephemerocybe angulata</name>
    <dbReference type="NCBI Taxonomy" id="980116"/>
    <lineage>
        <taxon>Eukaryota</taxon>
        <taxon>Fungi</taxon>
        <taxon>Dikarya</taxon>
        <taxon>Basidiomycota</taxon>
        <taxon>Agaricomycotina</taxon>
        <taxon>Agaricomycetes</taxon>
        <taxon>Agaricomycetidae</taxon>
        <taxon>Agaricales</taxon>
        <taxon>Agaricineae</taxon>
        <taxon>Psathyrellaceae</taxon>
        <taxon>Ephemerocybe</taxon>
    </lineage>
</organism>
<sequence length="204" mass="23393">SIRSLFPDVEAAHITAIITHEFRGIDLHKLDSRYRDKDLDVFISADGSIERRNKGAKDYKSFDALYQPLITYFAILSAHIPNQRTIPFVFFQFLIHLQKITKEYEWTVVLEYTMIFFNRRRMEMLEGGDYSRWGIPDASLMAEYVYAHRKAAVRTNNTPKASGSNTNMRVPSVCRNWNEGKCTGTGKCPSGRSHVCSSCGKSEH</sequence>
<gene>
    <name evidence="1" type="ORF">DFP72DRAFT_747193</name>
</gene>
<dbReference type="EMBL" id="JACGCI010000002">
    <property type="protein sequence ID" value="KAF6765517.1"/>
    <property type="molecule type" value="Genomic_DNA"/>
</dbReference>
<reference evidence="1 2" key="1">
    <citation type="submission" date="2020-07" db="EMBL/GenBank/DDBJ databases">
        <title>Comparative genomics of pyrophilous fungi reveals a link between fire events and developmental genes.</title>
        <authorList>
            <consortium name="DOE Joint Genome Institute"/>
            <person name="Steindorff A.S."/>
            <person name="Carver A."/>
            <person name="Calhoun S."/>
            <person name="Stillman K."/>
            <person name="Liu H."/>
            <person name="Lipzen A."/>
            <person name="Pangilinan J."/>
            <person name="Labutti K."/>
            <person name="Bruns T.D."/>
            <person name="Grigoriev I.V."/>
        </authorList>
    </citation>
    <scope>NUCLEOTIDE SEQUENCE [LARGE SCALE GENOMIC DNA]</scope>
    <source>
        <strain evidence="1 2">CBS 144469</strain>
    </source>
</reference>
<feature type="non-terminal residue" evidence="1">
    <location>
        <position position="1"/>
    </location>
</feature>
<protein>
    <submittedName>
        <fullName evidence="1">Uncharacterized protein</fullName>
    </submittedName>
</protein>
<evidence type="ECO:0000313" key="2">
    <source>
        <dbReference type="Proteomes" id="UP000521943"/>
    </source>
</evidence>
<dbReference type="OrthoDB" id="3051534at2759"/>
<name>A0A8H6IJL7_9AGAR</name>
<feature type="non-terminal residue" evidence="1">
    <location>
        <position position="204"/>
    </location>
</feature>
<dbReference type="AlphaFoldDB" id="A0A8H6IJL7"/>
<accession>A0A8H6IJL7</accession>
<comment type="caution">
    <text evidence="1">The sequence shown here is derived from an EMBL/GenBank/DDBJ whole genome shotgun (WGS) entry which is preliminary data.</text>
</comment>
<evidence type="ECO:0000313" key="1">
    <source>
        <dbReference type="EMBL" id="KAF6765517.1"/>
    </source>
</evidence>
<dbReference type="Proteomes" id="UP000521943">
    <property type="component" value="Unassembled WGS sequence"/>
</dbReference>